<dbReference type="STRING" id="1184267.A11Q_283"/>
<dbReference type="EMBL" id="CP003537">
    <property type="protein sequence ID" value="AGH94503.1"/>
    <property type="molecule type" value="Genomic_DNA"/>
</dbReference>
<dbReference type="PROSITE" id="PS51257">
    <property type="entry name" value="PROKAR_LIPOPROTEIN"/>
    <property type="match status" value="1"/>
</dbReference>
<sequence>MSSNKTKILFVCVMTLMSCSSQPSASVETAPATESASAPSGKMTPAVFDQESRVIKGEYIITTVDSVNKPEELLRQIFKKYELKTLRHIGGRMYMIHLVADPGIETLQKVVKDNAQLKAVQPNFRYNTQ</sequence>
<dbReference type="KEGG" id="bex:A11Q_283"/>
<evidence type="ECO:0008006" key="4">
    <source>
        <dbReference type="Google" id="ProtNLM"/>
    </source>
</evidence>
<feature type="signal peptide" evidence="1">
    <location>
        <begin position="1"/>
        <end position="25"/>
    </location>
</feature>
<reference evidence="2 3" key="1">
    <citation type="journal article" date="2013" name="ISME J.">
        <title>By their genes ye shall know them: genomic signatures of predatory bacteria.</title>
        <authorList>
            <person name="Pasternak Z."/>
            <person name="Pietrokovski S."/>
            <person name="Rotem O."/>
            <person name="Gophna U."/>
            <person name="Lurie-Weinberger M.N."/>
            <person name="Jurkevitch E."/>
        </authorList>
    </citation>
    <scope>NUCLEOTIDE SEQUENCE [LARGE SCALE GENOMIC DNA]</scope>
    <source>
        <strain evidence="2 3">JSS</strain>
    </source>
</reference>
<name>M4V5R3_9BACT</name>
<accession>M4V5R3</accession>
<gene>
    <name evidence="2" type="ORF">A11Q_283</name>
</gene>
<organism evidence="2 3">
    <name type="scientific">Pseudobdellovibrio exovorus JSS</name>
    <dbReference type="NCBI Taxonomy" id="1184267"/>
    <lineage>
        <taxon>Bacteria</taxon>
        <taxon>Pseudomonadati</taxon>
        <taxon>Bdellovibrionota</taxon>
        <taxon>Bdellovibrionia</taxon>
        <taxon>Bdellovibrionales</taxon>
        <taxon>Pseudobdellovibrionaceae</taxon>
        <taxon>Pseudobdellovibrio</taxon>
    </lineage>
</organism>
<keyword evidence="1" id="KW-0732">Signal</keyword>
<proteinExistence type="predicted"/>
<protein>
    <recommendedName>
        <fullName evidence="4">SPOR domain-containing protein</fullName>
    </recommendedName>
</protein>
<evidence type="ECO:0000313" key="3">
    <source>
        <dbReference type="Proteomes" id="UP000012040"/>
    </source>
</evidence>
<evidence type="ECO:0000256" key="1">
    <source>
        <dbReference type="SAM" id="SignalP"/>
    </source>
</evidence>
<dbReference type="RefSeq" id="WP_015468993.1">
    <property type="nucleotide sequence ID" value="NC_020813.1"/>
</dbReference>
<dbReference type="PATRIC" id="fig|1184267.3.peg.285"/>
<keyword evidence="3" id="KW-1185">Reference proteome</keyword>
<feature type="chain" id="PRO_5004059964" description="SPOR domain-containing protein" evidence="1">
    <location>
        <begin position="26"/>
        <end position="129"/>
    </location>
</feature>
<evidence type="ECO:0000313" key="2">
    <source>
        <dbReference type="EMBL" id="AGH94503.1"/>
    </source>
</evidence>
<dbReference type="HOGENOM" id="CLU_1944503_0_0_7"/>
<dbReference type="AlphaFoldDB" id="M4V5R3"/>
<dbReference type="Proteomes" id="UP000012040">
    <property type="component" value="Chromosome"/>
</dbReference>